<evidence type="ECO:0000256" key="8">
    <source>
        <dbReference type="ARBA" id="ARBA00022679"/>
    </source>
</evidence>
<evidence type="ECO:0000256" key="4">
    <source>
        <dbReference type="ARBA" id="ARBA00005093"/>
    </source>
</evidence>
<keyword evidence="7" id="KW-0328">Glycosyltransferase</keyword>
<feature type="domain" description="Ricin B lectin" evidence="21">
    <location>
        <begin position="441"/>
        <end position="525"/>
    </location>
</feature>
<keyword evidence="16" id="KW-1015">Disulfide bond</keyword>
<dbReference type="InterPro" id="IPR000772">
    <property type="entry name" value="Ricin_B_lectin"/>
</dbReference>
<evidence type="ECO:0000256" key="17">
    <source>
        <dbReference type="ARBA" id="ARBA00023180"/>
    </source>
</evidence>
<name>A0A7S2AW29_9STRA</name>
<evidence type="ECO:0000256" key="12">
    <source>
        <dbReference type="ARBA" id="ARBA00022968"/>
    </source>
</evidence>
<evidence type="ECO:0000256" key="6">
    <source>
        <dbReference type="ARBA" id="ARBA00011972"/>
    </source>
</evidence>
<evidence type="ECO:0000256" key="7">
    <source>
        <dbReference type="ARBA" id="ARBA00022676"/>
    </source>
</evidence>
<evidence type="ECO:0000256" key="19">
    <source>
        <dbReference type="ARBA" id="ARBA00047847"/>
    </source>
</evidence>
<keyword evidence="17" id="KW-0325">Glycoprotein</keyword>
<dbReference type="UniPathway" id="UPA00756"/>
<organism evidence="22">
    <name type="scientific">Octactis speculum</name>
    <dbReference type="NCBI Taxonomy" id="3111310"/>
    <lineage>
        <taxon>Eukaryota</taxon>
        <taxon>Sar</taxon>
        <taxon>Stramenopiles</taxon>
        <taxon>Ochrophyta</taxon>
        <taxon>Dictyochophyceae</taxon>
        <taxon>Dictyochales</taxon>
        <taxon>Dictyochaceae</taxon>
        <taxon>Octactis</taxon>
    </lineage>
</organism>
<dbReference type="InterPro" id="IPR035992">
    <property type="entry name" value="Ricin_B-like_lectins"/>
</dbReference>
<dbReference type="Pfam" id="PF00652">
    <property type="entry name" value="Ricin_B_lectin"/>
    <property type="match status" value="1"/>
</dbReference>
<keyword evidence="11" id="KW-0256">Endoplasmic reticulum</keyword>
<keyword evidence="15" id="KW-0472">Membrane</keyword>
<dbReference type="PANTHER" id="PTHR46025">
    <property type="entry name" value="XYLOSYLTRANSFERASE OXT"/>
    <property type="match status" value="1"/>
</dbReference>
<dbReference type="PANTHER" id="PTHR46025:SF3">
    <property type="entry name" value="XYLOSYLTRANSFERASE OXT"/>
    <property type="match status" value="1"/>
</dbReference>
<keyword evidence="9" id="KW-0812">Transmembrane</keyword>
<evidence type="ECO:0000256" key="14">
    <source>
        <dbReference type="ARBA" id="ARBA00023034"/>
    </source>
</evidence>
<dbReference type="GO" id="GO:0030158">
    <property type="term" value="F:protein xylosyltransferase activity"/>
    <property type="evidence" value="ECO:0007669"/>
    <property type="project" value="UniProtKB-EC"/>
</dbReference>
<feature type="compositionally biased region" description="Gly residues" evidence="20">
    <location>
        <begin position="336"/>
        <end position="346"/>
    </location>
</feature>
<evidence type="ECO:0000256" key="2">
    <source>
        <dbReference type="ARBA" id="ARBA00004648"/>
    </source>
</evidence>
<evidence type="ECO:0000256" key="18">
    <source>
        <dbReference type="ARBA" id="ARBA00042865"/>
    </source>
</evidence>
<dbReference type="InterPro" id="IPR003406">
    <property type="entry name" value="Glyco_trans_14"/>
</dbReference>
<evidence type="ECO:0000256" key="13">
    <source>
        <dbReference type="ARBA" id="ARBA00022989"/>
    </source>
</evidence>
<dbReference type="GO" id="GO:0046872">
    <property type="term" value="F:metal ion binding"/>
    <property type="evidence" value="ECO:0007669"/>
    <property type="project" value="UniProtKB-KW"/>
</dbReference>
<sequence>MPFERSSIGRFANCDTRAHRSNKFVDASVVRLTYLLLMHEEAYQAIRLIEALQEPQHNFVIHVDGKAASNETYYQMMDYAASYSNVHMITGAQRVNVSWGGFNVVQGTLNGIMYAVQKGIPFHWLVTLSGYTYPLVSNQKIRETLAKYPVDTNFLEMSPRPNRPAPRTWHNFVECDNQMRRIARLATPVDFSLHVGSQWLLISSAFANYLVSRGNFADKYRVYGKHTMVADENYFVTVLRNSEFCHTHENTNFAQVQFDEWEHDKANGPNVNKCLQPNPDHCGRSPTIIDLAFLPVLELSGAMFARKFDPEIDHRSIDAIDIMRSRDSSSNSGSWSLGGGGGGGDQGLKTRHFEDVVITTTAGPLTSQSMCVDLSQQANSKARVTSCTRGKLSQHFSLGPCSSDGSLDFSTEAEHQLLAQQGEFSRPYCLVRSKAGNAETQTSGCLDVERESVQPGTKLISFYCRNTKWNQLFTFGPNGSIQINIPLFRYRDRKMCLEAETGEVGAEIVLADCDVTEPRQRFYFHDS</sequence>
<dbReference type="Pfam" id="PF02485">
    <property type="entry name" value="Branch"/>
    <property type="match status" value="1"/>
</dbReference>
<dbReference type="SUPFAM" id="SSF50370">
    <property type="entry name" value="Ricin B-like lectins"/>
    <property type="match status" value="1"/>
</dbReference>
<evidence type="ECO:0000313" key="22">
    <source>
        <dbReference type="EMBL" id="CAD9378144.1"/>
    </source>
</evidence>
<evidence type="ECO:0000256" key="5">
    <source>
        <dbReference type="ARBA" id="ARBA00010195"/>
    </source>
</evidence>
<comment type="pathway">
    <text evidence="4">Glycan metabolism; heparan sulfate biosynthesis.</text>
</comment>
<evidence type="ECO:0000256" key="3">
    <source>
        <dbReference type="ARBA" id="ARBA00004840"/>
    </source>
</evidence>
<evidence type="ECO:0000256" key="16">
    <source>
        <dbReference type="ARBA" id="ARBA00023157"/>
    </source>
</evidence>
<dbReference type="GO" id="GO:0005789">
    <property type="term" value="C:endoplasmic reticulum membrane"/>
    <property type="evidence" value="ECO:0007669"/>
    <property type="project" value="UniProtKB-SubCell"/>
</dbReference>
<keyword evidence="8" id="KW-0808">Transferase</keyword>
<comment type="pathway">
    <text evidence="3">Glycan metabolism; chondroitin sulfate biosynthesis.</text>
</comment>
<proteinExistence type="inferred from homology"/>
<evidence type="ECO:0000256" key="9">
    <source>
        <dbReference type="ARBA" id="ARBA00022692"/>
    </source>
</evidence>
<feature type="region of interest" description="Disordered" evidence="20">
    <location>
        <begin position="326"/>
        <end position="348"/>
    </location>
</feature>
<evidence type="ECO:0000259" key="21">
    <source>
        <dbReference type="Pfam" id="PF00652"/>
    </source>
</evidence>
<dbReference type="GO" id="GO:0015012">
    <property type="term" value="P:heparan sulfate proteoglycan biosynthetic process"/>
    <property type="evidence" value="ECO:0007669"/>
    <property type="project" value="UniProtKB-UniPathway"/>
</dbReference>
<dbReference type="GO" id="GO:0000139">
    <property type="term" value="C:Golgi membrane"/>
    <property type="evidence" value="ECO:0007669"/>
    <property type="project" value="UniProtKB-SubCell"/>
</dbReference>
<dbReference type="PROSITE" id="PS50231">
    <property type="entry name" value="RICIN_B_LECTIN"/>
    <property type="match status" value="1"/>
</dbReference>
<dbReference type="AlphaFoldDB" id="A0A7S2AW29"/>
<dbReference type="Gene3D" id="2.80.10.50">
    <property type="match status" value="1"/>
</dbReference>
<keyword evidence="10" id="KW-0479">Metal-binding</keyword>
<gene>
    <name evidence="22" type="ORF">DSPE1174_LOCUS3451</name>
</gene>
<comment type="subcellular location">
    <subcellularLocation>
        <location evidence="2">Endoplasmic reticulum membrane</location>
        <topology evidence="2">Single-pass type II membrane protein</topology>
    </subcellularLocation>
    <subcellularLocation>
        <location evidence="1">Golgi apparatus membrane</location>
        <topology evidence="1">Single-pass type II membrane protein</topology>
    </subcellularLocation>
</comment>
<protein>
    <recommendedName>
        <fullName evidence="6">protein xylosyltransferase</fullName>
        <ecNumber evidence="6">2.4.2.26</ecNumber>
    </recommendedName>
    <alternativeName>
        <fullName evidence="18">Peptide O-xylosyltransferase</fullName>
    </alternativeName>
</protein>
<keyword evidence="14" id="KW-0333">Golgi apparatus</keyword>
<accession>A0A7S2AW29</accession>
<evidence type="ECO:0000256" key="15">
    <source>
        <dbReference type="ARBA" id="ARBA00023136"/>
    </source>
</evidence>
<dbReference type="EMBL" id="HBGS01006556">
    <property type="protein sequence ID" value="CAD9378144.1"/>
    <property type="molecule type" value="Transcribed_RNA"/>
</dbReference>
<evidence type="ECO:0000256" key="10">
    <source>
        <dbReference type="ARBA" id="ARBA00022723"/>
    </source>
</evidence>
<evidence type="ECO:0000256" key="11">
    <source>
        <dbReference type="ARBA" id="ARBA00022824"/>
    </source>
</evidence>
<evidence type="ECO:0000256" key="1">
    <source>
        <dbReference type="ARBA" id="ARBA00004323"/>
    </source>
</evidence>
<dbReference type="GO" id="GO:0050650">
    <property type="term" value="P:chondroitin sulfate proteoglycan biosynthetic process"/>
    <property type="evidence" value="ECO:0007669"/>
    <property type="project" value="TreeGrafter"/>
</dbReference>
<keyword evidence="12" id="KW-0735">Signal-anchor</keyword>
<dbReference type="InterPro" id="IPR043538">
    <property type="entry name" value="XYLT"/>
</dbReference>
<comment type="catalytic activity">
    <reaction evidence="19">
        <text>UDP-alpha-D-xylose + L-seryl-[protein] = 3-O-(beta-D-xylosyl)-L-seryl-[protein] + UDP + H(+)</text>
        <dbReference type="Rhea" id="RHEA:50192"/>
        <dbReference type="Rhea" id="RHEA-COMP:9863"/>
        <dbReference type="Rhea" id="RHEA-COMP:12567"/>
        <dbReference type="ChEBI" id="CHEBI:15378"/>
        <dbReference type="ChEBI" id="CHEBI:29999"/>
        <dbReference type="ChEBI" id="CHEBI:57632"/>
        <dbReference type="ChEBI" id="CHEBI:58223"/>
        <dbReference type="ChEBI" id="CHEBI:132085"/>
        <dbReference type="EC" id="2.4.2.26"/>
    </reaction>
</comment>
<keyword evidence="13" id="KW-1133">Transmembrane helix</keyword>
<dbReference type="UniPathway" id="UPA00755"/>
<dbReference type="EC" id="2.4.2.26" evidence="6"/>
<evidence type="ECO:0000256" key="20">
    <source>
        <dbReference type="SAM" id="MobiDB-lite"/>
    </source>
</evidence>
<comment type="similarity">
    <text evidence="5">Belongs to the glycosyltransferase 14 family. XylT subfamily.</text>
</comment>
<reference evidence="22" key="1">
    <citation type="submission" date="2021-01" db="EMBL/GenBank/DDBJ databases">
        <authorList>
            <person name="Corre E."/>
            <person name="Pelletier E."/>
            <person name="Niang G."/>
            <person name="Scheremetjew M."/>
            <person name="Finn R."/>
            <person name="Kale V."/>
            <person name="Holt S."/>
            <person name="Cochrane G."/>
            <person name="Meng A."/>
            <person name="Brown T."/>
            <person name="Cohen L."/>
        </authorList>
    </citation>
    <scope>NUCLEOTIDE SEQUENCE</scope>
    <source>
        <strain evidence="22">CCMP1381</strain>
    </source>
</reference>